<sequence length="159" mass="17410">VALDCEMVGVKGGRSELALLSAVDYITGEVLINTFVYPNVKVVDWRTCFSGITPSAMNLAKSEGRILGGWEEARSELWKHIDASTILVGHALQHDLDVLRVVHNRVVDSGILAKNAVGAGVRRQWGLKILCAEFLGTKIQNHGKKGHDCLEDTYATREV</sequence>
<evidence type="ECO:0000313" key="6">
    <source>
        <dbReference type="Proteomes" id="UP000250140"/>
    </source>
</evidence>
<feature type="domain" description="Exonuclease" evidence="4">
    <location>
        <begin position="1"/>
        <end position="158"/>
    </location>
</feature>
<dbReference type="GO" id="GO:0005634">
    <property type="term" value="C:nucleus"/>
    <property type="evidence" value="ECO:0007669"/>
    <property type="project" value="TreeGrafter"/>
</dbReference>
<evidence type="ECO:0000256" key="1">
    <source>
        <dbReference type="ARBA" id="ARBA00022722"/>
    </source>
</evidence>
<keyword evidence="1" id="KW-0540">Nuclease</keyword>
<proteinExistence type="predicted"/>
<evidence type="ECO:0000313" key="5">
    <source>
        <dbReference type="EMBL" id="OCL11475.1"/>
    </source>
</evidence>
<dbReference type="InterPro" id="IPR013520">
    <property type="entry name" value="Ribonucl_H"/>
</dbReference>
<dbReference type="InterPro" id="IPR047021">
    <property type="entry name" value="REXO1/3/4-like"/>
</dbReference>
<dbReference type="GO" id="GO:0000027">
    <property type="term" value="P:ribosomal large subunit assembly"/>
    <property type="evidence" value="ECO:0007669"/>
    <property type="project" value="TreeGrafter"/>
</dbReference>
<feature type="non-terminal residue" evidence="5">
    <location>
        <position position="159"/>
    </location>
</feature>
<dbReference type="AlphaFoldDB" id="A0A8E2F6Z2"/>
<dbReference type="OrthoDB" id="16516at2759"/>
<dbReference type="CDD" id="cd06137">
    <property type="entry name" value="DEDDh_RNase"/>
    <property type="match status" value="1"/>
</dbReference>
<dbReference type="PANTHER" id="PTHR12801:SF114">
    <property type="entry name" value="EXONUCLEASE, PUTATIVE (AFU_ORTHOLOGUE AFUA_7G00870)-RELATED"/>
    <property type="match status" value="1"/>
</dbReference>
<dbReference type="Proteomes" id="UP000250140">
    <property type="component" value="Unassembled WGS sequence"/>
</dbReference>
<keyword evidence="2" id="KW-0378">Hydrolase</keyword>
<dbReference type="GO" id="GO:0004527">
    <property type="term" value="F:exonuclease activity"/>
    <property type="evidence" value="ECO:0007669"/>
    <property type="project" value="UniProtKB-KW"/>
</dbReference>
<dbReference type="SUPFAM" id="SSF53098">
    <property type="entry name" value="Ribonuclease H-like"/>
    <property type="match status" value="1"/>
</dbReference>
<dbReference type="InterPro" id="IPR012337">
    <property type="entry name" value="RNaseH-like_sf"/>
</dbReference>
<feature type="non-terminal residue" evidence="5">
    <location>
        <position position="1"/>
    </location>
</feature>
<organism evidence="5 6">
    <name type="scientific">Glonium stellatum</name>
    <dbReference type="NCBI Taxonomy" id="574774"/>
    <lineage>
        <taxon>Eukaryota</taxon>
        <taxon>Fungi</taxon>
        <taxon>Dikarya</taxon>
        <taxon>Ascomycota</taxon>
        <taxon>Pezizomycotina</taxon>
        <taxon>Dothideomycetes</taxon>
        <taxon>Pleosporomycetidae</taxon>
        <taxon>Gloniales</taxon>
        <taxon>Gloniaceae</taxon>
        <taxon>Glonium</taxon>
    </lineage>
</organism>
<dbReference type="SMART" id="SM00479">
    <property type="entry name" value="EXOIII"/>
    <property type="match status" value="1"/>
</dbReference>
<dbReference type="GO" id="GO:0006364">
    <property type="term" value="P:rRNA processing"/>
    <property type="evidence" value="ECO:0007669"/>
    <property type="project" value="TreeGrafter"/>
</dbReference>
<name>A0A8E2F6Z2_9PEZI</name>
<keyword evidence="6" id="KW-1185">Reference proteome</keyword>
<dbReference type="Gene3D" id="3.30.420.10">
    <property type="entry name" value="Ribonuclease H-like superfamily/Ribonuclease H"/>
    <property type="match status" value="1"/>
</dbReference>
<dbReference type="PANTHER" id="PTHR12801">
    <property type="entry name" value="RNA EXONUCLEASE REXO1 / RECO3 FAMILY MEMBER-RELATED"/>
    <property type="match status" value="1"/>
</dbReference>
<gene>
    <name evidence="5" type="ORF">AOQ84DRAFT_277901</name>
</gene>
<evidence type="ECO:0000256" key="2">
    <source>
        <dbReference type="ARBA" id="ARBA00022801"/>
    </source>
</evidence>
<keyword evidence="3" id="KW-0269">Exonuclease</keyword>
<accession>A0A8E2F6Z2</accession>
<reference evidence="5 6" key="1">
    <citation type="journal article" date="2016" name="Nat. Commun.">
        <title>Ectomycorrhizal ecology is imprinted in the genome of the dominant symbiotic fungus Cenococcum geophilum.</title>
        <authorList>
            <consortium name="DOE Joint Genome Institute"/>
            <person name="Peter M."/>
            <person name="Kohler A."/>
            <person name="Ohm R.A."/>
            <person name="Kuo A."/>
            <person name="Krutzmann J."/>
            <person name="Morin E."/>
            <person name="Arend M."/>
            <person name="Barry K.W."/>
            <person name="Binder M."/>
            <person name="Choi C."/>
            <person name="Clum A."/>
            <person name="Copeland A."/>
            <person name="Grisel N."/>
            <person name="Haridas S."/>
            <person name="Kipfer T."/>
            <person name="LaButti K."/>
            <person name="Lindquist E."/>
            <person name="Lipzen A."/>
            <person name="Maire R."/>
            <person name="Meier B."/>
            <person name="Mihaltcheva S."/>
            <person name="Molinier V."/>
            <person name="Murat C."/>
            <person name="Poggeler S."/>
            <person name="Quandt C.A."/>
            <person name="Sperisen C."/>
            <person name="Tritt A."/>
            <person name="Tisserant E."/>
            <person name="Crous P.W."/>
            <person name="Henrissat B."/>
            <person name="Nehls U."/>
            <person name="Egli S."/>
            <person name="Spatafora J.W."/>
            <person name="Grigoriev I.V."/>
            <person name="Martin F.M."/>
        </authorList>
    </citation>
    <scope>NUCLEOTIDE SEQUENCE [LARGE SCALE GENOMIC DNA]</scope>
    <source>
        <strain evidence="5 6">CBS 207.34</strain>
    </source>
</reference>
<dbReference type="InterPro" id="IPR036397">
    <property type="entry name" value="RNaseH_sf"/>
</dbReference>
<dbReference type="EMBL" id="KV749037">
    <property type="protein sequence ID" value="OCL11475.1"/>
    <property type="molecule type" value="Genomic_DNA"/>
</dbReference>
<dbReference type="Pfam" id="PF00929">
    <property type="entry name" value="RNase_T"/>
    <property type="match status" value="1"/>
</dbReference>
<protein>
    <submittedName>
        <fullName evidence="5">Ribonuclease H-like protein</fullName>
    </submittedName>
</protein>
<evidence type="ECO:0000256" key="3">
    <source>
        <dbReference type="ARBA" id="ARBA00022839"/>
    </source>
</evidence>
<evidence type="ECO:0000259" key="4">
    <source>
        <dbReference type="SMART" id="SM00479"/>
    </source>
</evidence>
<dbReference type="GO" id="GO:0003676">
    <property type="term" value="F:nucleic acid binding"/>
    <property type="evidence" value="ECO:0007669"/>
    <property type="project" value="InterPro"/>
</dbReference>